<dbReference type="InterPro" id="IPR029058">
    <property type="entry name" value="AB_hydrolase_fold"/>
</dbReference>
<comment type="similarity">
    <text evidence="2">Belongs to the AB hydrolase superfamily. LDAH family.</text>
</comment>
<keyword evidence="10" id="KW-1185">Reference proteome</keyword>
<protein>
    <recommendedName>
        <fullName evidence="3">Lipid droplet-associated hydrolase</fullName>
        <ecNumber evidence="7">3.1.1.13</ecNumber>
    </recommendedName>
    <alternativeName>
        <fullName evidence="6">Lipid droplet-associated serine hydrolase</fullName>
    </alternativeName>
</protein>
<evidence type="ECO:0000313" key="10">
    <source>
        <dbReference type="Proteomes" id="UP000694544"/>
    </source>
</evidence>
<dbReference type="GeneTree" id="ENSGT00390000009688"/>
<evidence type="ECO:0000256" key="3">
    <source>
        <dbReference type="ARBA" id="ARBA00019242"/>
    </source>
</evidence>
<dbReference type="GO" id="GO:0005811">
    <property type="term" value="C:lipid droplet"/>
    <property type="evidence" value="ECO:0007669"/>
    <property type="project" value="UniProtKB-SubCell"/>
</dbReference>
<evidence type="ECO:0000313" key="9">
    <source>
        <dbReference type="Ensembl" id="ENSMMSP00000003958.1"/>
    </source>
</evidence>
<dbReference type="SUPFAM" id="SSF53474">
    <property type="entry name" value="alpha/beta-Hydrolases"/>
    <property type="match status" value="1"/>
</dbReference>
<dbReference type="GO" id="GO:0019915">
    <property type="term" value="P:lipid storage"/>
    <property type="evidence" value="ECO:0007669"/>
    <property type="project" value="InterPro"/>
</dbReference>
<name>A0A8C6CNB3_MOSMO</name>
<dbReference type="InterPro" id="IPR019363">
    <property type="entry name" value="LDAH"/>
</dbReference>
<evidence type="ECO:0000256" key="8">
    <source>
        <dbReference type="ARBA" id="ARBA00049527"/>
    </source>
</evidence>
<dbReference type="Ensembl" id="ENSMMST00000004303.1">
    <property type="protein sequence ID" value="ENSMMSP00000003958.1"/>
    <property type="gene ID" value="ENSMMSG00000002886.1"/>
</dbReference>
<comment type="subcellular location">
    <subcellularLocation>
        <location evidence="1">Lipid droplet</location>
    </subcellularLocation>
</comment>
<keyword evidence="5" id="KW-0378">Hydrolase</keyword>
<evidence type="ECO:0000256" key="1">
    <source>
        <dbReference type="ARBA" id="ARBA00004502"/>
    </source>
</evidence>
<reference evidence="9" key="2">
    <citation type="submission" date="2025-09" db="UniProtKB">
        <authorList>
            <consortium name="Ensembl"/>
        </authorList>
    </citation>
    <scope>IDENTIFICATION</scope>
</reference>
<evidence type="ECO:0000256" key="5">
    <source>
        <dbReference type="ARBA" id="ARBA00022801"/>
    </source>
</evidence>
<evidence type="ECO:0000256" key="6">
    <source>
        <dbReference type="ARBA" id="ARBA00031924"/>
    </source>
</evidence>
<keyword evidence="4" id="KW-0551">Lipid droplet</keyword>
<accession>A0A8C6CNB3</accession>
<dbReference type="AlphaFoldDB" id="A0A8C6CNB3"/>
<dbReference type="PANTHER" id="PTHR13390">
    <property type="entry name" value="LIPASE"/>
    <property type="match status" value="1"/>
</dbReference>
<dbReference type="GO" id="GO:0004771">
    <property type="term" value="F:sterol ester esterase activity"/>
    <property type="evidence" value="ECO:0007669"/>
    <property type="project" value="UniProtKB-EC"/>
</dbReference>
<evidence type="ECO:0000256" key="7">
    <source>
        <dbReference type="ARBA" id="ARBA00039150"/>
    </source>
</evidence>
<sequence>MDSEIKEEIPVHEEFILCCGVETQVLKCGPWTDLINNQSGTRPKLLIFIIPGNPGFSAFYVPFAKALYSATKRRFPIWIISHAGHALAPRGKKILTTSEDPNAKEIKDIYGLRGQVEHKLAFLRTQVPKEMKLVVIGHSIGSYFSLEILKHAPELPLTLPTLGAKK</sequence>
<proteinExistence type="inferred from homology"/>
<organism evidence="9 10">
    <name type="scientific">Moschus moschiferus</name>
    <name type="common">Siberian musk deer</name>
    <name type="synonym">Moschus sibiricus</name>
    <dbReference type="NCBI Taxonomy" id="68415"/>
    <lineage>
        <taxon>Eukaryota</taxon>
        <taxon>Metazoa</taxon>
        <taxon>Chordata</taxon>
        <taxon>Craniata</taxon>
        <taxon>Vertebrata</taxon>
        <taxon>Euteleostomi</taxon>
        <taxon>Mammalia</taxon>
        <taxon>Eutheria</taxon>
        <taxon>Laurasiatheria</taxon>
        <taxon>Artiodactyla</taxon>
        <taxon>Ruminantia</taxon>
        <taxon>Pecora</taxon>
        <taxon>Moschidae</taxon>
        <taxon>Moschus</taxon>
    </lineage>
</organism>
<evidence type="ECO:0000256" key="4">
    <source>
        <dbReference type="ARBA" id="ARBA00022677"/>
    </source>
</evidence>
<dbReference type="Proteomes" id="UP000694544">
    <property type="component" value="Unplaced"/>
</dbReference>
<reference evidence="9" key="1">
    <citation type="submission" date="2025-08" db="UniProtKB">
        <authorList>
            <consortium name="Ensembl"/>
        </authorList>
    </citation>
    <scope>IDENTIFICATION</scope>
</reference>
<comment type="catalytic activity">
    <reaction evidence="8">
        <text>a cholesterol ester + H2O = cholesterol + a fatty acid + H(+)</text>
        <dbReference type="Rhea" id="RHEA:36403"/>
        <dbReference type="ChEBI" id="CHEBI:15377"/>
        <dbReference type="ChEBI" id="CHEBI:15378"/>
        <dbReference type="ChEBI" id="CHEBI:16113"/>
        <dbReference type="ChEBI" id="CHEBI:17002"/>
        <dbReference type="ChEBI" id="CHEBI:28868"/>
        <dbReference type="EC" id="3.1.1.13"/>
    </reaction>
    <physiologicalReaction direction="left-to-right" evidence="8">
        <dbReference type="Rhea" id="RHEA:36404"/>
    </physiologicalReaction>
</comment>
<dbReference type="EC" id="3.1.1.13" evidence="7"/>
<dbReference type="Pfam" id="PF10230">
    <property type="entry name" value="LIDHydrolase"/>
    <property type="match status" value="1"/>
</dbReference>
<dbReference type="PANTHER" id="PTHR13390:SF0">
    <property type="entry name" value="LIPID DROPLET-ASSOCIATED HYDROLASE"/>
    <property type="match status" value="1"/>
</dbReference>
<dbReference type="Gene3D" id="3.40.50.1820">
    <property type="entry name" value="alpha/beta hydrolase"/>
    <property type="match status" value="1"/>
</dbReference>
<evidence type="ECO:0000256" key="2">
    <source>
        <dbReference type="ARBA" id="ARBA00008300"/>
    </source>
</evidence>